<dbReference type="InterPro" id="IPR036890">
    <property type="entry name" value="HATPase_C_sf"/>
</dbReference>
<evidence type="ECO:0000256" key="6">
    <source>
        <dbReference type="ARBA" id="ARBA00022679"/>
    </source>
</evidence>
<dbReference type="SUPFAM" id="SSF47384">
    <property type="entry name" value="Homodimeric domain of signal transducing histidine kinase"/>
    <property type="match status" value="1"/>
</dbReference>
<evidence type="ECO:0000256" key="2">
    <source>
        <dbReference type="ARBA" id="ARBA00004651"/>
    </source>
</evidence>
<evidence type="ECO:0000256" key="5">
    <source>
        <dbReference type="ARBA" id="ARBA00022553"/>
    </source>
</evidence>
<evidence type="ECO:0000313" key="16">
    <source>
        <dbReference type="EMBL" id="RXK13889.1"/>
    </source>
</evidence>
<dbReference type="EMBL" id="NXIE01000001">
    <property type="protein sequence ID" value="RXK13889.1"/>
    <property type="molecule type" value="Genomic_DNA"/>
</dbReference>
<dbReference type="CDD" id="cd18774">
    <property type="entry name" value="PDC2_HK_sensor"/>
    <property type="match status" value="1"/>
</dbReference>
<dbReference type="PROSITE" id="PS50109">
    <property type="entry name" value="HIS_KIN"/>
    <property type="match status" value="1"/>
</dbReference>
<dbReference type="GO" id="GO:0000155">
    <property type="term" value="F:phosphorelay sensor kinase activity"/>
    <property type="evidence" value="ECO:0007669"/>
    <property type="project" value="InterPro"/>
</dbReference>
<dbReference type="Gene3D" id="3.30.565.10">
    <property type="entry name" value="Histidine kinase-like ATPase, C-terminal domain"/>
    <property type="match status" value="1"/>
</dbReference>
<evidence type="ECO:0000256" key="3">
    <source>
        <dbReference type="ARBA" id="ARBA00012438"/>
    </source>
</evidence>
<keyword evidence="17" id="KW-1185">Reference proteome</keyword>
<comment type="catalytic activity">
    <reaction evidence="1">
        <text>ATP + protein L-histidine = ADP + protein N-phospho-L-histidine.</text>
        <dbReference type="EC" id="2.7.13.3"/>
    </reaction>
</comment>
<dbReference type="InterPro" id="IPR003594">
    <property type="entry name" value="HATPase_dom"/>
</dbReference>
<evidence type="ECO:0000256" key="4">
    <source>
        <dbReference type="ARBA" id="ARBA00022475"/>
    </source>
</evidence>
<dbReference type="PANTHER" id="PTHR43065:SF10">
    <property type="entry name" value="PEROXIDE STRESS-ACTIVATED HISTIDINE KINASE MAK3"/>
    <property type="match status" value="1"/>
</dbReference>
<keyword evidence="11 14" id="KW-1133">Transmembrane helix</keyword>
<protein>
    <recommendedName>
        <fullName evidence="3">histidine kinase</fullName>
        <ecNumber evidence="3">2.7.13.3</ecNumber>
    </recommendedName>
</protein>
<evidence type="ECO:0000256" key="14">
    <source>
        <dbReference type="SAM" id="Phobius"/>
    </source>
</evidence>
<keyword evidence="8" id="KW-0547">Nucleotide-binding</keyword>
<dbReference type="GO" id="GO:0005886">
    <property type="term" value="C:plasma membrane"/>
    <property type="evidence" value="ECO:0007669"/>
    <property type="project" value="UniProtKB-SubCell"/>
</dbReference>
<feature type="domain" description="Histidine kinase" evidence="15">
    <location>
        <begin position="415"/>
        <end position="637"/>
    </location>
</feature>
<dbReference type="GO" id="GO:0005524">
    <property type="term" value="F:ATP binding"/>
    <property type="evidence" value="ECO:0007669"/>
    <property type="project" value="UniProtKB-KW"/>
</dbReference>
<dbReference type="InterPro" id="IPR004358">
    <property type="entry name" value="Sig_transdc_His_kin-like_C"/>
</dbReference>
<keyword evidence="6" id="KW-0808">Transferase</keyword>
<dbReference type="OrthoDB" id="5348736at2"/>
<dbReference type="Pfam" id="PF08269">
    <property type="entry name" value="dCache_2"/>
    <property type="match status" value="1"/>
</dbReference>
<reference evidence="16 17" key="1">
    <citation type="submission" date="2017-09" db="EMBL/GenBank/DDBJ databases">
        <title>Genomics of the genus Arcobacter.</title>
        <authorList>
            <person name="Perez-Cataluna A."/>
            <person name="Figueras M.J."/>
            <person name="Salas-Masso N."/>
        </authorList>
    </citation>
    <scope>NUCLEOTIDE SEQUENCE [LARGE SCALE GENOMIC DNA]</scope>
    <source>
        <strain evidence="16 17">F156-34</strain>
    </source>
</reference>
<evidence type="ECO:0000256" key="8">
    <source>
        <dbReference type="ARBA" id="ARBA00022741"/>
    </source>
</evidence>
<keyword evidence="10" id="KW-0067">ATP-binding</keyword>
<gene>
    <name evidence="16" type="ORF">CP965_00115</name>
</gene>
<dbReference type="Pfam" id="PF02518">
    <property type="entry name" value="HATPase_c"/>
    <property type="match status" value="1"/>
</dbReference>
<dbReference type="Gene3D" id="1.10.287.130">
    <property type="match status" value="1"/>
</dbReference>
<proteinExistence type="predicted"/>
<evidence type="ECO:0000256" key="11">
    <source>
        <dbReference type="ARBA" id="ARBA00022989"/>
    </source>
</evidence>
<accession>A0A4Q1B5S1</accession>
<dbReference type="SMART" id="SM00387">
    <property type="entry name" value="HATPase_c"/>
    <property type="match status" value="1"/>
</dbReference>
<organism evidence="16 17">
    <name type="scientific">Halarcobacter mediterraneus</name>
    <dbReference type="NCBI Taxonomy" id="2023153"/>
    <lineage>
        <taxon>Bacteria</taxon>
        <taxon>Pseudomonadati</taxon>
        <taxon>Campylobacterota</taxon>
        <taxon>Epsilonproteobacteria</taxon>
        <taxon>Campylobacterales</taxon>
        <taxon>Arcobacteraceae</taxon>
        <taxon>Halarcobacter</taxon>
    </lineage>
</organism>
<dbReference type="CDD" id="cd00075">
    <property type="entry name" value="HATPase"/>
    <property type="match status" value="1"/>
</dbReference>
<name>A0A4Q1B5S1_9BACT</name>
<keyword evidence="12" id="KW-0902">Two-component regulatory system</keyword>
<evidence type="ECO:0000313" key="17">
    <source>
        <dbReference type="Proteomes" id="UP000289718"/>
    </source>
</evidence>
<dbReference type="RefSeq" id="WP_129059999.1">
    <property type="nucleotide sequence ID" value="NZ_NXIE01000001.1"/>
</dbReference>
<dbReference type="SUPFAM" id="SSF55874">
    <property type="entry name" value="ATPase domain of HSP90 chaperone/DNA topoisomerase II/histidine kinase"/>
    <property type="match status" value="1"/>
</dbReference>
<evidence type="ECO:0000256" key="9">
    <source>
        <dbReference type="ARBA" id="ARBA00022777"/>
    </source>
</evidence>
<dbReference type="InterPro" id="IPR003661">
    <property type="entry name" value="HisK_dim/P_dom"/>
</dbReference>
<comment type="subcellular location">
    <subcellularLocation>
        <location evidence="2">Cell membrane</location>
        <topology evidence="2">Multi-pass membrane protein</topology>
    </subcellularLocation>
</comment>
<comment type="caution">
    <text evidence="16">The sequence shown here is derived from an EMBL/GenBank/DDBJ whole genome shotgun (WGS) entry which is preliminary data.</text>
</comment>
<dbReference type="EC" id="2.7.13.3" evidence="3"/>
<evidence type="ECO:0000256" key="12">
    <source>
        <dbReference type="ARBA" id="ARBA00023012"/>
    </source>
</evidence>
<dbReference type="PANTHER" id="PTHR43065">
    <property type="entry name" value="SENSOR HISTIDINE KINASE"/>
    <property type="match status" value="1"/>
</dbReference>
<keyword evidence="13 14" id="KW-0472">Membrane</keyword>
<evidence type="ECO:0000256" key="1">
    <source>
        <dbReference type="ARBA" id="ARBA00000085"/>
    </source>
</evidence>
<dbReference type="PRINTS" id="PR00344">
    <property type="entry name" value="BCTRLSENSOR"/>
</dbReference>
<dbReference type="InterPro" id="IPR005467">
    <property type="entry name" value="His_kinase_dom"/>
</dbReference>
<keyword evidence="4" id="KW-1003">Cell membrane</keyword>
<dbReference type="SMART" id="SM01049">
    <property type="entry name" value="Cache_2"/>
    <property type="match status" value="2"/>
</dbReference>
<keyword evidence="5" id="KW-0597">Phosphoprotein</keyword>
<evidence type="ECO:0000256" key="13">
    <source>
        <dbReference type="ARBA" id="ARBA00023136"/>
    </source>
</evidence>
<dbReference type="InterPro" id="IPR004010">
    <property type="entry name" value="Double_Cache_2"/>
</dbReference>
<dbReference type="Proteomes" id="UP000289718">
    <property type="component" value="Unassembled WGS sequence"/>
</dbReference>
<dbReference type="InterPro" id="IPR036097">
    <property type="entry name" value="HisK_dim/P_sf"/>
</dbReference>
<keyword evidence="9 16" id="KW-0418">Kinase</keyword>
<dbReference type="AlphaFoldDB" id="A0A4Q1B5S1"/>
<feature type="transmembrane region" description="Helical" evidence="14">
    <location>
        <begin position="12"/>
        <end position="34"/>
    </location>
</feature>
<evidence type="ECO:0000256" key="10">
    <source>
        <dbReference type="ARBA" id="ARBA00022840"/>
    </source>
</evidence>
<evidence type="ECO:0000256" key="7">
    <source>
        <dbReference type="ARBA" id="ARBA00022692"/>
    </source>
</evidence>
<evidence type="ECO:0000259" key="15">
    <source>
        <dbReference type="PROSITE" id="PS50109"/>
    </source>
</evidence>
<dbReference type="CDD" id="cd00082">
    <property type="entry name" value="HisKA"/>
    <property type="match status" value="1"/>
</dbReference>
<dbReference type="Pfam" id="PF00512">
    <property type="entry name" value="HisKA"/>
    <property type="match status" value="1"/>
</dbReference>
<sequence length="637" mass="75083">MKFQNEKQLLKIIKYSPSIFVIIISIIIIILQFIDKNSTFEREKNRITQEYIQKNKNLIKQRVHNTYDYILKEKQNSKKQLRNSLKAAVNNAHSIAKTIYENNKDKDPELIKNIIIDALRSIRFNDGRGYFFVYEKTGKNLLLPFNEELEGQNFINHQDSKGTYILQDMKKILSKYDETYYSWYWYNPKNPYKMKKKLGFIKSFEAFDWFIGTGEYIEDFEKKVQENILKQIRKLRFDNSGYIFIITYDSVYLSHIREEFIGKDAKTNNDTVEITKVIKDLIEISKYGEGFYEYIQNIKPDGQEAIKKISFVKGLNDWSWIIGTGFYEDDLKKAIENKKEKLDEEFTKAFYKTLEISFILSITLLISSIYFSKILQKKFRNYKLEIKQHLIENTRQQNILAQQSKMAAMGEMIGNIAHQWRQPLSAITTTATGLKLQKEMDLLKDSFLIESLDGINKSAQYLSKTIDDFRNFFKTDKKETEFSIQKALDKAISLVYVQFHNKDIEIIKNNYDEQIINLENEFIQVVINILNNARDELIKKDLEYKKYIFINVHKKTDGLYIYIKDNAGGIPEKIISRIFEPYFTTKHQSQGTGIGLYMSEEIIVKNMNGEISVSNTKYSYNNENYKGAVFTIKLPYN</sequence>
<dbReference type="InterPro" id="IPR033480">
    <property type="entry name" value="sCache_2"/>
</dbReference>
<keyword evidence="7 14" id="KW-0812">Transmembrane</keyword>
<dbReference type="Gene3D" id="3.30.450.20">
    <property type="entry name" value="PAS domain"/>
    <property type="match status" value="2"/>
</dbReference>